<protein>
    <submittedName>
        <fullName evidence="8">Flagellar biosynthetic protein FliQ</fullName>
    </submittedName>
</protein>
<evidence type="ECO:0000313" key="9">
    <source>
        <dbReference type="Proteomes" id="UP000515292"/>
    </source>
</evidence>
<reference evidence="8 9" key="1">
    <citation type="submission" date="2020-07" db="EMBL/GenBank/DDBJ databases">
        <title>Complete genome sequence for Sandaracinobacter sp. M6.</title>
        <authorList>
            <person name="Tang Y."/>
            <person name="Liu Q."/>
            <person name="Guo Z."/>
            <person name="Lei P."/>
            <person name="Huang B."/>
        </authorList>
    </citation>
    <scope>NUCLEOTIDE SEQUENCE [LARGE SCALE GENOMIC DNA]</scope>
    <source>
        <strain evidence="8 9">M6</strain>
    </source>
</reference>
<dbReference type="GO" id="GO:0009306">
    <property type="term" value="P:protein secretion"/>
    <property type="evidence" value="ECO:0007669"/>
    <property type="project" value="InterPro"/>
</dbReference>
<comment type="subcellular location">
    <subcellularLocation>
        <location evidence="1">Cell membrane</location>
        <topology evidence="1">Multi-pass membrane protein</topology>
    </subcellularLocation>
</comment>
<proteinExistence type="inferred from homology"/>
<dbReference type="EMBL" id="CP059851">
    <property type="protein sequence ID" value="QMW23696.1"/>
    <property type="molecule type" value="Genomic_DNA"/>
</dbReference>
<keyword evidence="8" id="KW-0282">Flagellum</keyword>
<dbReference type="PANTHER" id="PTHR34040:SF2">
    <property type="entry name" value="FLAGELLAR BIOSYNTHETIC PROTEIN FLIQ"/>
    <property type="match status" value="1"/>
</dbReference>
<evidence type="ECO:0000256" key="6">
    <source>
        <dbReference type="ARBA" id="ARBA00023136"/>
    </source>
</evidence>
<feature type="transmembrane region" description="Helical" evidence="7">
    <location>
        <begin position="54"/>
        <end position="73"/>
    </location>
</feature>
<feature type="transmembrane region" description="Helical" evidence="7">
    <location>
        <begin position="20"/>
        <end position="42"/>
    </location>
</feature>
<sequence>MTPDAVTDVLHRALLAGLGASWPLLATALAVGVVIGLVQALTQVQESTLTFVPKLLAVGGALALCASLMGQALGSFARHAMSLVAGG</sequence>
<evidence type="ECO:0000256" key="5">
    <source>
        <dbReference type="ARBA" id="ARBA00022989"/>
    </source>
</evidence>
<dbReference type="PIRSF" id="PIRSF004669">
    <property type="entry name" value="FliQ"/>
    <property type="match status" value="1"/>
</dbReference>
<dbReference type="AlphaFoldDB" id="A0A7G5IK04"/>
<evidence type="ECO:0000256" key="4">
    <source>
        <dbReference type="ARBA" id="ARBA00022692"/>
    </source>
</evidence>
<dbReference type="PANTHER" id="PTHR34040">
    <property type="entry name" value="FLAGELLAR BIOSYNTHETIC PROTEIN FLIQ"/>
    <property type="match status" value="1"/>
</dbReference>
<dbReference type="KEGG" id="sand:H3309_04185"/>
<keyword evidence="8" id="KW-0966">Cell projection</keyword>
<dbReference type="PRINTS" id="PR00952">
    <property type="entry name" value="TYPE3IMQPROT"/>
</dbReference>
<evidence type="ECO:0000256" key="1">
    <source>
        <dbReference type="ARBA" id="ARBA00004651"/>
    </source>
</evidence>
<keyword evidence="4 7" id="KW-0812">Transmembrane</keyword>
<evidence type="ECO:0000256" key="3">
    <source>
        <dbReference type="ARBA" id="ARBA00022475"/>
    </source>
</evidence>
<keyword evidence="3" id="KW-1003">Cell membrane</keyword>
<dbReference type="Pfam" id="PF01313">
    <property type="entry name" value="Bac_export_3"/>
    <property type="match status" value="1"/>
</dbReference>
<gene>
    <name evidence="8" type="ORF">H3309_04185</name>
</gene>
<accession>A0A7G5IK04</accession>
<organism evidence="8 9">
    <name type="scientific">Sandaracinobacteroides saxicola</name>
    <dbReference type="NCBI Taxonomy" id="2759707"/>
    <lineage>
        <taxon>Bacteria</taxon>
        <taxon>Pseudomonadati</taxon>
        <taxon>Pseudomonadota</taxon>
        <taxon>Alphaproteobacteria</taxon>
        <taxon>Sphingomonadales</taxon>
        <taxon>Sphingosinicellaceae</taxon>
        <taxon>Sandaracinobacteroides</taxon>
    </lineage>
</organism>
<evidence type="ECO:0000256" key="2">
    <source>
        <dbReference type="ARBA" id="ARBA00006156"/>
    </source>
</evidence>
<dbReference type="GO" id="GO:0005886">
    <property type="term" value="C:plasma membrane"/>
    <property type="evidence" value="ECO:0007669"/>
    <property type="project" value="UniProtKB-SubCell"/>
</dbReference>
<dbReference type="Proteomes" id="UP000515292">
    <property type="component" value="Chromosome"/>
</dbReference>
<name>A0A7G5IK04_9SPHN</name>
<evidence type="ECO:0000313" key="8">
    <source>
        <dbReference type="EMBL" id="QMW23696.1"/>
    </source>
</evidence>
<dbReference type="RefSeq" id="WP_182297519.1">
    <property type="nucleotide sequence ID" value="NZ_CP059851.1"/>
</dbReference>
<evidence type="ECO:0000256" key="7">
    <source>
        <dbReference type="SAM" id="Phobius"/>
    </source>
</evidence>
<keyword evidence="9" id="KW-1185">Reference proteome</keyword>
<keyword evidence="5 7" id="KW-1133">Transmembrane helix</keyword>
<keyword evidence="6 7" id="KW-0472">Membrane</keyword>
<dbReference type="InterPro" id="IPR002191">
    <property type="entry name" value="Bac_export_3"/>
</dbReference>
<comment type="similarity">
    <text evidence="2">Belongs to the FliQ/MopD/SpaQ family.</text>
</comment>
<keyword evidence="8" id="KW-0969">Cilium</keyword>